<comment type="caution">
    <text evidence="10">The sequence shown here is derived from an EMBL/GenBank/DDBJ whole genome shotgun (WGS) entry which is preliminary data.</text>
</comment>
<keyword evidence="7" id="KW-0472">Membrane</keyword>
<evidence type="ECO:0000256" key="3">
    <source>
        <dbReference type="ARBA" id="ARBA00022670"/>
    </source>
</evidence>
<comment type="cofactor">
    <cofactor evidence="1">
        <name>Zn(2+)</name>
        <dbReference type="ChEBI" id="CHEBI:29105"/>
    </cofactor>
</comment>
<dbReference type="PANTHER" id="PTHR12147">
    <property type="entry name" value="METALLOPEPTIDASE M28 FAMILY MEMBER"/>
    <property type="match status" value="1"/>
</dbReference>
<dbReference type="Pfam" id="PF04389">
    <property type="entry name" value="Peptidase_M28"/>
    <property type="match status" value="1"/>
</dbReference>
<dbReference type="STRING" id="246404.A0A507FN47"/>
<evidence type="ECO:0000259" key="8">
    <source>
        <dbReference type="Pfam" id="PF02225"/>
    </source>
</evidence>
<dbReference type="InterPro" id="IPR007484">
    <property type="entry name" value="Peptidase_M28"/>
</dbReference>
<accession>A0A507FN47</accession>
<dbReference type="InterPro" id="IPR003137">
    <property type="entry name" value="PA_domain"/>
</dbReference>
<name>A0A507FN47_9FUNG</name>
<evidence type="ECO:0000256" key="5">
    <source>
        <dbReference type="ARBA" id="ARBA00022833"/>
    </source>
</evidence>
<feature type="domain" description="Peptidase M28" evidence="9">
    <location>
        <begin position="279"/>
        <end position="494"/>
    </location>
</feature>
<feature type="transmembrane region" description="Helical" evidence="7">
    <location>
        <begin position="29"/>
        <end position="49"/>
    </location>
</feature>
<sequence>MTDTSLEESRPLLRPHGDKKALRCAYRRAWLPLLVLALVGGTVFLNLGGKVDLAAEITPKRLSAHLEAFAKIAHANNGSRSVAGGSGYLASVDFIYNTLKTNTDYVVSKQRFTFPLFMKNKPGYLRFSTESLTAFFSEELVSGHDFEPLNKSGNGTVKSARVQAVPGGCNSADFASFEKGSVALISREAPALTPDEPCIYRAKISNALNAGASAVLLYTNLPTAGPVLGSNPPDAKDFPVFGITHAVALYVLQKLAIGTEKVTVSLESNVKYVDFETYNVIADTKSGNDNSIIVAGSHLDSVPAGPGINDDASGSSATLEVALALYRTGLSKNVKNKVRFAWWSAEELGLVGSTWYVDNLAKTNPEELKKIALNLNNDMIASPNGARFIYNGREAVNPDLRGPSGRIQSIFEDYFDSKGLAHETTPFDGRSDYGEFLKFGIPAGGLFTGAEQIKTEAQWKKFGGTPGIPYDPCYHLACDTLENIQGLGMELFSDLASSMGHIVQKLASLDDLRGYLSE</sequence>
<keyword evidence="11" id="KW-1185">Reference proteome</keyword>
<feature type="domain" description="PA" evidence="8">
    <location>
        <begin position="166"/>
        <end position="248"/>
    </location>
</feature>
<dbReference type="EC" id="3.4.-.-" evidence="6"/>
<dbReference type="GO" id="GO:0006508">
    <property type="term" value="P:proteolysis"/>
    <property type="evidence" value="ECO:0007669"/>
    <property type="project" value="UniProtKB-KW"/>
</dbReference>
<keyword evidence="5 6" id="KW-0862">Zinc</keyword>
<dbReference type="OrthoDB" id="10013407at2759"/>
<keyword evidence="7" id="KW-1133">Transmembrane helix</keyword>
<keyword evidence="3 6" id="KW-0645">Protease</keyword>
<keyword evidence="4 6" id="KW-0378">Hydrolase</keyword>
<dbReference type="Gene3D" id="3.40.630.10">
    <property type="entry name" value="Zn peptidases"/>
    <property type="match status" value="1"/>
</dbReference>
<dbReference type="PANTHER" id="PTHR12147:SF26">
    <property type="entry name" value="PEPTIDASE M28 DOMAIN-CONTAINING PROTEIN"/>
    <property type="match status" value="1"/>
</dbReference>
<dbReference type="InterPro" id="IPR045175">
    <property type="entry name" value="M28_fam"/>
</dbReference>
<dbReference type="EMBL" id="QEAP01000037">
    <property type="protein sequence ID" value="TPX76736.1"/>
    <property type="molecule type" value="Genomic_DNA"/>
</dbReference>
<keyword evidence="7" id="KW-0812">Transmembrane</keyword>
<evidence type="ECO:0000313" key="10">
    <source>
        <dbReference type="EMBL" id="TPX76736.1"/>
    </source>
</evidence>
<evidence type="ECO:0000256" key="6">
    <source>
        <dbReference type="RuleBase" id="RU361240"/>
    </source>
</evidence>
<keyword evidence="6" id="KW-0479">Metal-binding</keyword>
<dbReference type="GO" id="GO:0046872">
    <property type="term" value="F:metal ion binding"/>
    <property type="evidence" value="ECO:0007669"/>
    <property type="project" value="UniProtKB-KW"/>
</dbReference>
<evidence type="ECO:0000259" key="9">
    <source>
        <dbReference type="Pfam" id="PF04389"/>
    </source>
</evidence>
<evidence type="ECO:0000256" key="4">
    <source>
        <dbReference type="ARBA" id="ARBA00022801"/>
    </source>
</evidence>
<dbReference type="InterPro" id="IPR046450">
    <property type="entry name" value="PA_dom_sf"/>
</dbReference>
<dbReference type="Proteomes" id="UP000320333">
    <property type="component" value="Unassembled WGS sequence"/>
</dbReference>
<organism evidence="10 11">
    <name type="scientific">Chytriomyces confervae</name>
    <dbReference type="NCBI Taxonomy" id="246404"/>
    <lineage>
        <taxon>Eukaryota</taxon>
        <taxon>Fungi</taxon>
        <taxon>Fungi incertae sedis</taxon>
        <taxon>Chytridiomycota</taxon>
        <taxon>Chytridiomycota incertae sedis</taxon>
        <taxon>Chytridiomycetes</taxon>
        <taxon>Chytridiales</taxon>
        <taxon>Chytriomycetaceae</taxon>
        <taxon>Chytriomyces</taxon>
    </lineage>
</organism>
<gene>
    <name evidence="10" type="ORF">CcCBS67573_g01964</name>
</gene>
<dbReference type="GO" id="GO:0008235">
    <property type="term" value="F:metalloexopeptidase activity"/>
    <property type="evidence" value="ECO:0007669"/>
    <property type="project" value="InterPro"/>
</dbReference>
<protein>
    <recommendedName>
        <fullName evidence="6">Peptide hydrolase</fullName>
        <ecNumber evidence="6">3.4.-.-</ecNumber>
    </recommendedName>
</protein>
<evidence type="ECO:0000256" key="2">
    <source>
        <dbReference type="ARBA" id="ARBA00005634"/>
    </source>
</evidence>
<comment type="similarity">
    <text evidence="2">Belongs to the peptidase M28 family. M28B subfamily.</text>
</comment>
<dbReference type="Gene3D" id="3.50.30.30">
    <property type="match status" value="1"/>
</dbReference>
<proteinExistence type="inferred from homology"/>
<reference evidence="10 11" key="1">
    <citation type="journal article" date="2019" name="Sci. Rep.">
        <title>Comparative genomics of chytrid fungi reveal insights into the obligate biotrophic and pathogenic lifestyle of Synchytrium endobioticum.</title>
        <authorList>
            <person name="van de Vossenberg B.T.L.H."/>
            <person name="Warris S."/>
            <person name="Nguyen H.D.T."/>
            <person name="van Gent-Pelzer M.P.E."/>
            <person name="Joly D.L."/>
            <person name="van de Geest H.C."/>
            <person name="Bonants P.J.M."/>
            <person name="Smith D.S."/>
            <person name="Levesque C.A."/>
            <person name="van der Lee T.A.J."/>
        </authorList>
    </citation>
    <scope>NUCLEOTIDE SEQUENCE [LARGE SCALE GENOMIC DNA]</scope>
    <source>
        <strain evidence="10 11">CBS 675.73</strain>
    </source>
</reference>
<dbReference type="SUPFAM" id="SSF53187">
    <property type="entry name" value="Zn-dependent exopeptidases"/>
    <property type="match status" value="1"/>
</dbReference>
<evidence type="ECO:0000256" key="1">
    <source>
        <dbReference type="ARBA" id="ARBA00001947"/>
    </source>
</evidence>
<dbReference type="Pfam" id="PF02225">
    <property type="entry name" value="PA"/>
    <property type="match status" value="1"/>
</dbReference>
<evidence type="ECO:0000256" key="7">
    <source>
        <dbReference type="SAM" id="Phobius"/>
    </source>
</evidence>
<dbReference type="AlphaFoldDB" id="A0A507FN47"/>
<evidence type="ECO:0000313" key="11">
    <source>
        <dbReference type="Proteomes" id="UP000320333"/>
    </source>
</evidence>
<dbReference type="SUPFAM" id="SSF52025">
    <property type="entry name" value="PA domain"/>
    <property type="match status" value="1"/>
</dbReference>